<dbReference type="SUPFAM" id="SSF53697">
    <property type="entry name" value="SIS domain"/>
    <property type="match status" value="1"/>
</dbReference>
<name>A0A1D7TYK5_9HYPH</name>
<dbReference type="OrthoDB" id="9761808at2"/>
<dbReference type="PANTHER" id="PTHR10937:SF8">
    <property type="entry name" value="AMINOTRANSFERASE-RELATED"/>
    <property type="match status" value="1"/>
</dbReference>
<keyword evidence="5" id="KW-1185">Reference proteome</keyword>
<dbReference type="EMBL" id="CP017147">
    <property type="protein sequence ID" value="AOO80201.1"/>
    <property type="molecule type" value="Genomic_DNA"/>
</dbReference>
<dbReference type="InterPro" id="IPR046348">
    <property type="entry name" value="SIS_dom_sf"/>
</dbReference>
<dbReference type="GO" id="GO:0097367">
    <property type="term" value="F:carbohydrate derivative binding"/>
    <property type="evidence" value="ECO:0007669"/>
    <property type="project" value="InterPro"/>
</dbReference>
<dbReference type="CDD" id="cd05008">
    <property type="entry name" value="SIS_GlmS_GlmD_1"/>
    <property type="match status" value="1"/>
</dbReference>
<dbReference type="CDD" id="cd05009">
    <property type="entry name" value="SIS_GlmS_GlmD_2"/>
    <property type="match status" value="1"/>
</dbReference>
<dbReference type="InterPro" id="IPR035490">
    <property type="entry name" value="GlmS/FrlB_SIS"/>
</dbReference>
<feature type="domain" description="SIS" evidence="3">
    <location>
        <begin position="35"/>
        <end position="187"/>
    </location>
</feature>
<evidence type="ECO:0000313" key="5">
    <source>
        <dbReference type="Proteomes" id="UP000094969"/>
    </source>
</evidence>
<feature type="domain" description="SIS" evidence="3">
    <location>
        <begin position="199"/>
        <end position="335"/>
    </location>
</feature>
<dbReference type="GO" id="GO:1901135">
    <property type="term" value="P:carbohydrate derivative metabolic process"/>
    <property type="evidence" value="ECO:0007669"/>
    <property type="project" value="InterPro"/>
</dbReference>
<dbReference type="InterPro" id="IPR035466">
    <property type="entry name" value="GlmS/AgaS_SIS"/>
</dbReference>
<dbReference type="KEGG" id="bvv:BHK69_06705"/>
<keyword evidence="2" id="KW-0677">Repeat</keyword>
<dbReference type="Proteomes" id="UP000094969">
    <property type="component" value="Chromosome"/>
</dbReference>
<dbReference type="GO" id="GO:0008483">
    <property type="term" value="F:transaminase activity"/>
    <property type="evidence" value="ECO:0007669"/>
    <property type="project" value="UniProtKB-KW"/>
</dbReference>
<evidence type="ECO:0000256" key="2">
    <source>
        <dbReference type="ARBA" id="ARBA00022737"/>
    </source>
</evidence>
<accession>A0A1D7TYK5</accession>
<dbReference type="PROSITE" id="PS51464">
    <property type="entry name" value="SIS"/>
    <property type="match status" value="2"/>
</dbReference>
<dbReference type="PANTHER" id="PTHR10937">
    <property type="entry name" value="GLUCOSAMINE--FRUCTOSE-6-PHOSPHATE AMINOTRANSFERASE, ISOMERIZING"/>
    <property type="match status" value="1"/>
</dbReference>
<evidence type="ECO:0000313" key="4">
    <source>
        <dbReference type="EMBL" id="AOO80201.1"/>
    </source>
</evidence>
<keyword evidence="1" id="KW-0808">Transferase</keyword>
<organism evidence="4 5">
    <name type="scientific">Bosea vaviloviae</name>
    <dbReference type="NCBI Taxonomy" id="1526658"/>
    <lineage>
        <taxon>Bacteria</taxon>
        <taxon>Pseudomonadati</taxon>
        <taxon>Pseudomonadota</taxon>
        <taxon>Alphaproteobacteria</taxon>
        <taxon>Hyphomicrobiales</taxon>
        <taxon>Boseaceae</taxon>
        <taxon>Bosea</taxon>
    </lineage>
</organism>
<protein>
    <submittedName>
        <fullName evidence="4">Iron dicitrate transport regulator FecR</fullName>
    </submittedName>
</protein>
<dbReference type="AlphaFoldDB" id="A0A1D7TYK5"/>
<dbReference type="STRING" id="1526658.BHK69_06705"/>
<gene>
    <name evidence="4" type="ORF">BHK69_06705</name>
</gene>
<keyword evidence="1" id="KW-0032">Aminotransferase</keyword>
<dbReference type="InterPro" id="IPR001347">
    <property type="entry name" value="SIS_dom"/>
</dbReference>
<evidence type="ECO:0000256" key="1">
    <source>
        <dbReference type="ARBA" id="ARBA00022576"/>
    </source>
</evidence>
<dbReference type="Pfam" id="PF01380">
    <property type="entry name" value="SIS"/>
    <property type="match status" value="2"/>
</dbReference>
<reference evidence="4 5" key="1">
    <citation type="journal article" date="2015" name="Antonie Van Leeuwenhoek">
        <title>Bosea vaviloviae sp. nov., a new species of slow-growing rhizobia isolated from nodules of the relict species Vavilovia formosa (Stev.) Fed.</title>
        <authorList>
            <person name="Safronova V.I."/>
            <person name="Kuznetsova I.G."/>
            <person name="Sazanova A.L."/>
            <person name="Kimeklis A.K."/>
            <person name="Belimov A.A."/>
            <person name="Andronov E.E."/>
            <person name="Pinaev A.G."/>
            <person name="Chizhevskaya E.P."/>
            <person name="Pukhaev A.R."/>
            <person name="Popov K.P."/>
            <person name="Willems A."/>
            <person name="Tikhonovich I.A."/>
        </authorList>
    </citation>
    <scope>NUCLEOTIDE SEQUENCE [LARGE SCALE GENOMIC DNA]</scope>
    <source>
        <strain evidence="4 5">Vaf18</strain>
    </source>
</reference>
<proteinExistence type="predicted"/>
<dbReference type="Gene3D" id="3.40.50.10490">
    <property type="entry name" value="Glucose-6-phosphate isomerase like protein, domain 1"/>
    <property type="match status" value="2"/>
</dbReference>
<sequence length="345" mass="35620">MVASMPEALLTSEAAEAALVAERQIMGNAVVMAELGERLRRQRPAFVASCARGSSDHAATYGKYLIERTLGLPVASLGPSLASVYGGKLDLSGALFIAVSQSGHSPDALRLTEAAKRGGALVVGLVNDEASPLAGLVDVLVPLRAGPEKSVAATKSFLATCIAFLHLTAAWSQDEALVAALEQAPRRLTEAGDCDWSPMFAGLKDAASLYVIGRGLGLGIAQEMALKFKETCRIHAEAFSAAEVLHGPLALVGLGFPAIVLDPADEGRDSTLSVATALARFGAEVAYAGHGRNVGTALPMPSNVSPALAPLVQARAFYGGIAALAVARGLDPDNPPHLNKVTRTL</sequence>
<evidence type="ECO:0000259" key="3">
    <source>
        <dbReference type="PROSITE" id="PS51464"/>
    </source>
</evidence>